<dbReference type="RefSeq" id="WP_003444413.1">
    <property type="nucleotide sequence ID" value="NZ_ANZB01000005.1"/>
</dbReference>
<dbReference type="Proteomes" id="UP000030905">
    <property type="component" value="Chromosome"/>
</dbReference>
<proteinExistence type="predicted"/>
<dbReference type="Proteomes" id="UP000028042">
    <property type="component" value="Unassembled WGS sequence"/>
</dbReference>
<reference evidence="2" key="2">
    <citation type="submission" date="2015-10" db="EMBL/GenBank/DDBJ databases">
        <title>Improved Draft Genome Sequence of Clostridium pasteurianum Strain ATCC 6013 (DSM 525) Using a Hybrid Next-Generation Sequencing Approach.</title>
        <authorList>
            <person name="Pyne M.E."/>
            <person name="Utturkar S.M."/>
            <person name="Brown S.D."/>
            <person name="Moo-Young M."/>
            <person name="Chung D.A."/>
            <person name="Chou P.C."/>
        </authorList>
    </citation>
    <scope>NUCLEOTIDE SEQUENCE</scope>
    <source>
        <strain evidence="2">ATCC 6013</strain>
    </source>
</reference>
<name>A0A0H3J081_CLOPA</name>
<reference evidence="1 4" key="1">
    <citation type="journal article" date="2015" name="Genome Announc.">
        <title>Complete Genome Sequence of the Nitrogen-Fixing and Solvent-Producing Clostridium pasteurianum DSM 525.</title>
        <authorList>
            <person name="Poehlein A."/>
            <person name="Grosse-Honebrink A."/>
            <person name="Zhang Y."/>
            <person name="Minton N.P."/>
            <person name="Daniel R."/>
        </authorList>
    </citation>
    <scope>NUCLEOTIDE SEQUENCE [LARGE SCALE GENOMIC DNA]</scope>
    <source>
        <strain evidence="1">DSM 525</strain>
        <strain evidence="4">DSM 525 / ATCC 6013</strain>
    </source>
</reference>
<accession>A0A0H3J081</accession>
<dbReference type="eggNOG" id="ENOG50327U2">
    <property type="taxonomic scope" value="Bacteria"/>
</dbReference>
<reference evidence="2 3" key="3">
    <citation type="journal article" name="Genome Announc.">
        <title>Improved Draft Genome Sequence of Clostridium pasteurianum Strain ATCC 6013 (DSM 525) Using a Hybrid Next-Generation Sequencing Approach.</title>
        <authorList>
            <person name="Pyne M.E."/>
            <person name="Utturkar S."/>
            <person name="Brown S.D."/>
            <person name="Moo-Young M."/>
            <person name="Chung D.A."/>
            <person name="Chou C.P."/>
        </authorList>
    </citation>
    <scope>NUCLEOTIDE SEQUENCE [LARGE SCALE GENOMIC DNA]</scope>
    <source>
        <strain evidence="2 3">ATCC 6013</strain>
    </source>
</reference>
<evidence type="ECO:0000313" key="1">
    <source>
        <dbReference type="EMBL" id="AJA51219.1"/>
    </source>
</evidence>
<organism evidence="1 4">
    <name type="scientific">Clostridium pasteurianum DSM 525 = ATCC 6013</name>
    <dbReference type="NCBI Taxonomy" id="1262449"/>
    <lineage>
        <taxon>Bacteria</taxon>
        <taxon>Bacillati</taxon>
        <taxon>Bacillota</taxon>
        <taxon>Clostridia</taxon>
        <taxon>Eubacteriales</taxon>
        <taxon>Clostridiaceae</taxon>
        <taxon>Clostridium</taxon>
    </lineage>
</organism>
<gene>
    <name evidence="1" type="ORF">CLPA_c11310</name>
    <name evidence="2" type="ORF">CP6013_02021</name>
</gene>
<dbReference type="EMBL" id="JPGY02000001">
    <property type="protein sequence ID" value="KRU12773.1"/>
    <property type="molecule type" value="Genomic_DNA"/>
</dbReference>
<sequence>MEKELEQIYKEKLKSLTDYLDKHDIKVLYVLEVNEKNSIGGKIQYYFVHEEDREHAIEKFKDYQYKKYEITEFDDIYYDKGVPTFSGDNGVEFGSIVGLIKFKQELRFIKIPNKEI</sequence>
<evidence type="ECO:0000313" key="3">
    <source>
        <dbReference type="Proteomes" id="UP000028042"/>
    </source>
</evidence>
<evidence type="ECO:0000313" key="4">
    <source>
        <dbReference type="Proteomes" id="UP000030905"/>
    </source>
</evidence>
<dbReference type="EMBL" id="CP009268">
    <property type="protein sequence ID" value="AJA51219.1"/>
    <property type="molecule type" value="Genomic_DNA"/>
</dbReference>
<dbReference type="PATRIC" id="fig|1262449.3.peg.1833"/>
<dbReference type="GeneID" id="93073322"/>
<dbReference type="AlphaFoldDB" id="A0A0H3J081"/>
<dbReference type="KEGG" id="cpat:CLPA_c11310"/>
<dbReference type="KEGG" id="cpae:CPAST_c11310"/>
<protein>
    <submittedName>
        <fullName evidence="1">Uncharacterized protein</fullName>
    </submittedName>
</protein>
<evidence type="ECO:0000313" key="2">
    <source>
        <dbReference type="EMBL" id="KRU12773.1"/>
    </source>
</evidence>
<keyword evidence="4" id="KW-1185">Reference proteome</keyword>